<keyword evidence="17" id="KW-1185">Reference proteome</keyword>
<dbReference type="PROSITE" id="PS51374">
    <property type="entry name" value="NDPK_LIKE"/>
    <property type="match status" value="1"/>
</dbReference>
<dbReference type="EC" id="2.7.4.6" evidence="11 14"/>
<comment type="function">
    <text evidence="11">Major role in the synthesis of nucleoside triphosphates other than ATP. The ATP gamma phosphate is transferred to the NDP beta phosphate via a ping-pong mechanism, using a phosphorylated active-site intermediate.</text>
</comment>
<reference evidence="16 17" key="1">
    <citation type="submission" date="2024-09" db="EMBL/GenBank/DDBJ databases">
        <authorList>
            <person name="Sun Q."/>
            <person name="Mori K."/>
        </authorList>
    </citation>
    <scope>NUCLEOTIDE SEQUENCE [LARGE SCALE GENOMIC DNA]</scope>
    <source>
        <strain evidence="16 17">CECT 8064</strain>
    </source>
</reference>
<dbReference type="GO" id="GO:0004550">
    <property type="term" value="F:nucleoside diphosphate kinase activity"/>
    <property type="evidence" value="ECO:0007669"/>
    <property type="project" value="UniProtKB-EC"/>
</dbReference>
<evidence type="ECO:0000256" key="13">
    <source>
        <dbReference type="RuleBase" id="RU004011"/>
    </source>
</evidence>
<evidence type="ECO:0000256" key="5">
    <source>
        <dbReference type="ARBA" id="ARBA00022723"/>
    </source>
</evidence>
<comment type="subcellular location">
    <subcellularLocation>
        <location evidence="11">Cytoplasm</location>
    </subcellularLocation>
</comment>
<evidence type="ECO:0000313" key="17">
    <source>
        <dbReference type="Proteomes" id="UP001589645"/>
    </source>
</evidence>
<dbReference type="PANTHER" id="PTHR46161:SF3">
    <property type="entry name" value="NUCLEOSIDE DIPHOSPHATE KINASE DDB_G0292928-RELATED"/>
    <property type="match status" value="1"/>
</dbReference>
<comment type="catalytic activity">
    <reaction evidence="11">
        <text>a ribonucleoside 5'-diphosphate + ATP = a ribonucleoside 5'-triphosphate + ADP</text>
        <dbReference type="Rhea" id="RHEA:18113"/>
        <dbReference type="ChEBI" id="CHEBI:30616"/>
        <dbReference type="ChEBI" id="CHEBI:57930"/>
        <dbReference type="ChEBI" id="CHEBI:61557"/>
        <dbReference type="ChEBI" id="CHEBI:456216"/>
        <dbReference type="EC" id="2.7.4.6"/>
    </reaction>
</comment>
<dbReference type="NCBIfam" id="NF001908">
    <property type="entry name" value="PRK00668.1"/>
    <property type="match status" value="1"/>
</dbReference>
<dbReference type="PROSITE" id="PS00469">
    <property type="entry name" value="NDPK"/>
    <property type="match status" value="1"/>
</dbReference>
<dbReference type="HAMAP" id="MF_00451">
    <property type="entry name" value="NDP_kinase"/>
    <property type="match status" value="1"/>
</dbReference>
<keyword evidence="2 11" id="KW-0963">Cytoplasm</keyword>
<feature type="binding site" evidence="11 12">
    <location>
        <position position="93"/>
    </location>
    <ligand>
        <name>ATP</name>
        <dbReference type="ChEBI" id="CHEBI:30616"/>
    </ligand>
</feature>
<sequence>MALEKTFSIIKPDAVERNLIGEIYQRIEKAGLKIVAAKMVHLTDEQASGFYAEHQGKEFFPPLKEFMTSGPIMVQVLEGENAIARYRELMGKTNPQEAACGTLRNDYALNMRQNSVHGSDSPESAAREIEFFFPQSEVFSH</sequence>
<dbReference type="InterPro" id="IPR001564">
    <property type="entry name" value="Nucleoside_diP_kinase"/>
</dbReference>
<protein>
    <recommendedName>
        <fullName evidence="11 14">Nucleoside diphosphate kinase</fullName>
        <shortName evidence="11">NDK</shortName>
        <shortName evidence="11">NDP kinase</shortName>
        <ecNumber evidence="11 14">2.7.4.6</ecNumber>
    </recommendedName>
    <alternativeName>
        <fullName evidence="11">Nucleoside-2-P kinase</fullName>
    </alternativeName>
</protein>
<evidence type="ECO:0000256" key="11">
    <source>
        <dbReference type="HAMAP-Rule" id="MF_00451"/>
    </source>
</evidence>
<evidence type="ECO:0000256" key="2">
    <source>
        <dbReference type="ARBA" id="ARBA00022490"/>
    </source>
</evidence>
<evidence type="ECO:0000256" key="8">
    <source>
        <dbReference type="ARBA" id="ARBA00022840"/>
    </source>
</evidence>
<evidence type="ECO:0000313" key="16">
    <source>
        <dbReference type="EMBL" id="MFB9133363.1"/>
    </source>
</evidence>
<dbReference type="Gene3D" id="3.30.70.141">
    <property type="entry name" value="Nucleoside diphosphate kinase-like domain"/>
    <property type="match status" value="1"/>
</dbReference>
<keyword evidence="6 11" id="KW-0547">Nucleotide-binding</keyword>
<feature type="binding site" evidence="11 12">
    <location>
        <position position="11"/>
    </location>
    <ligand>
        <name>ATP</name>
        <dbReference type="ChEBI" id="CHEBI:30616"/>
    </ligand>
</feature>
<dbReference type="EMBL" id="JBHMEP010000001">
    <property type="protein sequence ID" value="MFB9133363.1"/>
    <property type="molecule type" value="Genomic_DNA"/>
</dbReference>
<keyword evidence="9 11" id="KW-0460">Magnesium</keyword>
<evidence type="ECO:0000256" key="10">
    <source>
        <dbReference type="ARBA" id="ARBA00023080"/>
    </source>
</evidence>
<dbReference type="SUPFAM" id="SSF54919">
    <property type="entry name" value="Nucleoside diphosphate kinase, NDK"/>
    <property type="match status" value="1"/>
</dbReference>
<feature type="active site" description="Pros-phosphohistidine intermediate" evidence="11 12">
    <location>
        <position position="117"/>
    </location>
</feature>
<comment type="similarity">
    <text evidence="1 11 12 13">Belongs to the NDK family.</text>
</comment>
<dbReference type="PANTHER" id="PTHR46161">
    <property type="entry name" value="NUCLEOSIDE DIPHOSPHATE KINASE"/>
    <property type="match status" value="1"/>
</dbReference>
<comment type="cofactor">
    <cofactor evidence="11">
        <name>Mg(2+)</name>
        <dbReference type="ChEBI" id="CHEBI:18420"/>
    </cofactor>
</comment>
<evidence type="ECO:0000256" key="9">
    <source>
        <dbReference type="ARBA" id="ARBA00022842"/>
    </source>
</evidence>
<keyword evidence="4 11" id="KW-0808">Transferase</keyword>
<dbReference type="Proteomes" id="UP001589645">
    <property type="component" value="Unassembled WGS sequence"/>
</dbReference>
<dbReference type="RefSeq" id="WP_390188882.1">
    <property type="nucleotide sequence ID" value="NZ_JBHMEP010000001.1"/>
</dbReference>
<keyword evidence="10 11" id="KW-0546">Nucleotide metabolism</keyword>
<dbReference type="Pfam" id="PF00334">
    <property type="entry name" value="NDK"/>
    <property type="match status" value="1"/>
</dbReference>
<evidence type="ECO:0000256" key="3">
    <source>
        <dbReference type="ARBA" id="ARBA00022553"/>
    </source>
</evidence>
<feature type="binding site" evidence="11 12">
    <location>
        <position position="114"/>
    </location>
    <ligand>
        <name>ATP</name>
        <dbReference type="ChEBI" id="CHEBI:30616"/>
    </ligand>
</feature>
<evidence type="ECO:0000256" key="1">
    <source>
        <dbReference type="ARBA" id="ARBA00008142"/>
    </source>
</evidence>
<accession>A0ABV5HGK5</accession>
<gene>
    <name evidence="11 16" type="primary">ndk</name>
    <name evidence="16" type="ORF">ACFFUV_00075</name>
</gene>
<dbReference type="SMART" id="SM00562">
    <property type="entry name" value="NDK"/>
    <property type="match status" value="1"/>
</dbReference>
<evidence type="ECO:0000259" key="15">
    <source>
        <dbReference type="SMART" id="SM00562"/>
    </source>
</evidence>
<feature type="binding site" evidence="11 12">
    <location>
        <position position="59"/>
    </location>
    <ligand>
        <name>ATP</name>
        <dbReference type="ChEBI" id="CHEBI:30616"/>
    </ligand>
</feature>
<comment type="catalytic activity">
    <reaction evidence="11 14">
        <text>a 2'-deoxyribonucleoside 5'-diphosphate + ATP = a 2'-deoxyribonucleoside 5'-triphosphate + ADP</text>
        <dbReference type="Rhea" id="RHEA:44640"/>
        <dbReference type="ChEBI" id="CHEBI:30616"/>
        <dbReference type="ChEBI" id="CHEBI:61560"/>
        <dbReference type="ChEBI" id="CHEBI:73316"/>
        <dbReference type="ChEBI" id="CHEBI:456216"/>
        <dbReference type="EC" id="2.7.4.6"/>
    </reaction>
</comment>
<evidence type="ECO:0000256" key="6">
    <source>
        <dbReference type="ARBA" id="ARBA00022741"/>
    </source>
</evidence>
<keyword evidence="5 11" id="KW-0479">Metal-binding</keyword>
<keyword evidence="3 11" id="KW-0597">Phosphoprotein</keyword>
<dbReference type="CDD" id="cd04413">
    <property type="entry name" value="NDPk_I"/>
    <property type="match status" value="1"/>
</dbReference>
<keyword evidence="8 11" id="KW-0067">ATP-binding</keyword>
<organism evidence="16 17">
    <name type="scientific">Vibrio olivae</name>
    <dbReference type="NCBI Taxonomy" id="1243002"/>
    <lineage>
        <taxon>Bacteria</taxon>
        <taxon>Pseudomonadati</taxon>
        <taxon>Pseudomonadota</taxon>
        <taxon>Gammaproteobacteria</taxon>
        <taxon>Vibrionales</taxon>
        <taxon>Vibrionaceae</taxon>
        <taxon>Vibrio</taxon>
    </lineage>
</organism>
<evidence type="ECO:0000256" key="4">
    <source>
        <dbReference type="ARBA" id="ARBA00022679"/>
    </source>
</evidence>
<evidence type="ECO:0000256" key="14">
    <source>
        <dbReference type="RuleBase" id="RU004013"/>
    </source>
</evidence>
<name>A0ABV5HGK5_9VIBR</name>
<comment type="caution">
    <text evidence="16">The sequence shown here is derived from an EMBL/GenBank/DDBJ whole genome shotgun (WGS) entry which is preliminary data.</text>
</comment>
<feature type="domain" description="Nucleoside diphosphate kinase-like" evidence="15">
    <location>
        <begin position="3"/>
        <end position="140"/>
    </location>
</feature>
<dbReference type="InterPro" id="IPR023005">
    <property type="entry name" value="Nucleoside_diP_kinase_AS"/>
</dbReference>
<evidence type="ECO:0000256" key="12">
    <source>
        <dbReference type="PROSITE-ProRule" id="PRU00706"/>
    </source>
</evidence>
<dbReference type="InterPro" id="IPR034907">
    <property type="entry name" value="NDK-like_dom"/>
</dbReference>
<dbReference type="PRINTS" id="PR01243">
    <property type="entry name" value="NUCDPKINASE"/>
</dbReference>
<dbReference type="InterPro" id="IPR036850">
    <property type="entry name" value="NDK-like_dom_sf"/>
</dbReference>
<proteinExistence type="inferred from homology"/>
<feature type="binding site" evidence="11 12">
    <location>
        <position position="87"/>
    </location>
    <ligand>
        <name>ATP</name>
        <dbReference type="ChEBI" id="CHEBI:30616"/>
    </ligand>
</feature>
<keyword evidence="7 11" id="KW-0418">Kinase</keyword>
<evidence type="ECO:0000256" key="7">
    <source>
        <dbReference type="ARBA" id="ARBA00022777"/>
    </source>
</evidence>
<feature type="binding site" evidence="11 12">
    <location>
        <position position="104"/>
    </location>
    <ligand>
        <name>ATP</name>
        <dbReference type="ChEBI" id="CHEBI:30616"/>
    </ligand>
</feature>
<comment type="subunit">
    <text evidence="11">Homotetramer.</text>
</comment>